<dbReference type="PROSITE" id="PS50943">
    <property type="entry name" value="HTH_CROC1"/>
    <property type="match status" value="1"/>
</dbReference>
<dbReference type="RefSeq" id="WP_344917196.1">
    <property type="nucleotide sequence ID" value="NZ_BAAAYO010000021.1"/>
</dbReference>
<feature type="transmembrane region" description="Helical" evidence="8">
    <location>
        <begin position="20"/>
        <end position="40"/>
    </location>
</feature>
<dbReference type="SMART" id="SM00387">
    <property type="entry name" value="HATPase_c"/>
    <property type="match status" value="1"/>
</dbReference>
<feature type="domain" description="HAMP" evidence="9">
    <location>
        <begin position="328"/>
        <end position="380"/>
    </location>
</feature>
<evidence type="ECO:0000256" key="5">
    <source>
        <dbReference type="ARBA" id="ARBA00022777"/>
    </source>
</evidence>
<reference evidence="11 12" key="1">
    <citation type="submission" date="2024-09" db="EMBL/GenBank/DDBJ databases">
        <authorList>
            <person name="Sun Q."/>
            <person name="Mori K."/>
        </authorList>
    </citation>
    <scope>NUCLEOTIDE SEQUENCE [LARGE SCALE GENOMIC DNA]</scope>
    <source>
        <strain evidence="11 12">JCM 12520</strain>
    </source>
</reference>
<dbReference type="Gene3D" id="3.30.565.10">
    <property type="entry name" value="Histidine kinase-like ATPase, C-terminal domain"/>
    <property type="match status" value="1"/>
</dbReference>
<evidence type="ECO:0000256" key="7">
    <source>
        <dbReference type="SAM" id="MobiDB-lite"/>
    </source>
</evidence>
<evidence type="ECO:0000256" key="1">
    <source>
        <dbReference type="ARBA" id="ARBA00004651"/>
    </source>
</evidence>
<keyword evidence="3" id="KW-0597">Phosphoprotein</keyword>
<evidence type="ECO:0000256" key="2">
    <source>
        <dbReference type="ARBA" id="ARBA00022475"/>
    </source>
</evidence>
<dbReference type="Gene3D" id="6.10.340.10">
    <property type="match status" value="1"/>
</dbReference>
<dbReference type="PROSITE" id="PS50885">
    <property type="entry name" value="HAMP"/>
    <property type="match status" value="1"/>
</dbReference>
<evidence type="ECO:0000256" key="6">
    <source>
        <dbReference type="ARBA" id="ARBA00023136"/>
    </source>
</evidence>
<organism evidence="11 12">
    <name type="scientific">Paenibacillus hodogayensis</name>
    <dbReference type="NCBI Taxonomy" id="279208"/>
    <lineage>
        <taxon>Bacteria</taxon>
        <taxon>Bacillati</taxon>
        <taxon>Bacillota</taxon>
        <taxon>Bacilli</taxon>
        <taxon>Bacillales</taxon>
        <taxon>Paenibacillaceae</taxon>
        <taxon>Paenibacillus</taxon>
    </lineage>
</organism>
<dbReference type="InterPro" id="IPR001387">
    <property type="entry name" value="Cro/C1-type_HTH"/>
</dbReference>
<comment type="subcellular location">
    <subcellularLocation>
        <location evidence="1">Cell membrane</location>
        <topology evidence="1">Multi-pass membrane protein</topology>
    </subcellularLocation>
</comment>
<dbReference type="InterPro" id="IPR010559">
    <property type="entry name" value="Sig_transdc_His_kin_internal"/>
</dbReference>
<dbReference type="CDD" id="cd00093">
    <property type="entry name" value="HTH_XRE"/>
    <property type="match status" value="1"/>
</dbReference>
<keyword evidence="8" id="KW-1133">Transmembrane helix</keyword>
<evidence type="ECO:0000256" key="3">
    <source>
        <dbReference type="ARBA" id="ARBA00022553"/>
    </source>
</evidence>
<keyword evidence="12" id="KW-1185">Reference proteome</keyword>
<dbReference type="EMBL" id="JBHMAG010000005">
    <property type="protein sequence ID" value="MFB9751250.1"/>
    <property type="molecule type" value="Genomic_DNA"/>
</dbReference>
<dbReference type="InterPro" id="IPR003660">
    <property type="entry name" value="HAMP_dom"/>
</dbReference>
<keyword evidence="2" id="KW-1003">Cell membrane</keyword>
<keyword evidence="5 11" id="KW-0418">Kinase</keyword>
<dbReference type="SMART" id="SM00304">
    <property type="entry name" value="HAMP"/>
    <property type="match status" value="1"/>
</dbReference>
<protein>
    <submittedName>
        <fullName evidence="11">Histidine kinase</fullName>
    </submittedName>
</protein>
<evidence type="ECO:0000256" key="4">
    <source>
        <dbReference type="ARBA" id="ARBA00022679"/>
    </source>
</evidence>
<dbReference type="Pfam" id="PF02518">
    <property type="entry name" value="HATPase_c"/>
    <property type="match status" value="1"/>
</dbReference>
<proteinExistence type="predicted"/>
<dbReference type="InterPro" id="IPR003594">
    <property type="entry name" value="HATPase_dom"/>
</dbReference>
<gene>
    <name evidence="11" type="ORF">ACFFNY_06700</name>
</gene>
<dbReference type="Proteomes" id="UP001589619">
    <property type="component" value="Unassembled WGS sequence"/>
</dbReference>
<dbReference type="InterPro" id="IPR036890">
    <property type="entry name" value="HATPase_C_sf"/>
</dbReference>
<evidence type="ECO:0000259" key="9">
    <source>
        <dbReference type="PROSITE" id="PS50885"/>
    </source>
</evidence>
<dbReference type="InterPro" id="IPR050640">
    <property type="entry name" value="Bact_2-comp_sensor_kinase"/>
</dbReference>
<dbReference type="SUPFAM" id="SSF55874">
    <property type="entry name" value="ATPase domain of HSP90 chaperone/DNA topoisomerase II/histidine kinase"/>
    <property type="match status" value="1"/>
</dbReference>
<dbReference type="Pfam" id="PF00672">
    <property type="entry name" value="HAMP"/>
    <property type="match status" value="1"/>
</dbReference>
<dbReference type="PANTHER" id="PTHR34220">
    <property type="entry name" value="SENSOR HISTIDINE KINASE YPDA"/>
    <property type="match status" value="1"/>
</dbReference>
<evidence type="ECO:0000256" key="8">
    <source>
        <dbReference type="SAM" id="Phobius"/>
    </source>
</evidence>
<comment type="caution">
    <text evidence="11">The sequence shown here is derived from an EMBL/GenBank/DDBJ whole genome shotgun (WGS) entry which is preliminary data.</text>
</comment>
<evidence type="ECO:0000313" key="11">
    <source>
        <dbReference type="EMBL" id="MFB9751250.1"/>
    </source>
</evidence>
<sequence length="643" mass="71651">MTEWGRWLYDKFTRHIQVRLTCYFLLSLLPLVAVSLYASVRSQDILEEQISLRTKAALDSAIGYIDQALRNVEELAELISTDPQTIAAIERAGVQPSTESLLQFAQLLKNMSGFTSVNPLLSQLSMLLSPSRTLLSTNYGGKQFGDSAAYDGVAGRIVQTGGKLSVLNVPEDAARPGGRDEWNGIFDPAYVSMVRSMDRVPQHDKPNLLIVTLRKQTLLELIRPLLPSGKARIYLYAAGGVLVTKTGGSAAIPGWDDGSRDTIVRASPETGERMLMVRSMSAETGWSVVLAQPEAELNLPAAPVRLFTYLIIAISVVLAFWISWVVYRSISSPLERLAFGMRQLRTGNLQIRLADGRQDELGYLIASFNRTVEDQRRLIQDHYEQQLLLSKTELKFLQSQINPHFLYNTLDSIYWSAKEYEAEEISEMVLNLSKFFRLSLNKGQETFTLGETVRHLHYYVRVQQIRFSEQFSVEYDISDDSRDVQLLKLLLQPLVENAILHGFAELEHEGLLRVVGRIADGMLLVAVEDNGCGIAAERLDDIRRRLDRHMRTGPSLSFTAPDAAAEGDDLFGLRNVAARMKLYYGERSTLAIESAEGIGTRVELYVPLDGCSGDSESDDSERINRADEGDASGADDAGTGERE</sequence>
<evidence type="ECO:0000313" key="12">
    <source>
        <dbReference type="Proteomes" id="UP001589619"/>
    </source>
</evidence>
<feature type="domain" description="HTH cro/C1-type" evidence="10">
    <location>
        <begin position="73"/>
        <end position="114"/>
    </location>
</feature>
<dbReference type="CDD" id="cd06225">
    <property type="entry name" value="HAMP"/>
    <property type="match status" value="1"/>
</dbReference>
<keyword evidence="8" id="KW-0812">Transmembrane</keyword>
<keyword evidence="4" id="KW-0808">Transferase</keyword>
<dbReference type="PANTHER" id="PTHR34220:SF7">
    <property type="entry name" value="SENSOR HISTIDINE KINASE YPDA"/>
    <property type="match status" value="1"/>
</dbReference>
<feature type="transmembrane region" description="Helical" evidence="8">
    <location>
        <begin position="306"/>
        <end position="327"/>
    </location>
</feature>
<evidence type="ECO:0000259" key="10">
    <source>
        <dbReference type="PROSITE" id="PS50943"/>
    </source>
</evidence>
<dbReference type="Pfam" id="PF06580">
    <property type="entry name" value="His_kinase"/>
    <property type="match status" value="1"/>
</dbReference>
<name>A0ABV5VSY2_9BACL</name>
<dbReference type="GO" id="GO:0016301">
    <property type="term" value="F:kinase activity"/>
    <property type="evidence" value="ECO:0007669"/>
    <property type="project" value="UniProtKB-KW"/>
</dbReference>
<keyword evidence="6 8" id="KW-0472">Membrane</keyword>
<feature type="region of interest" description="Disordered" evidence="7">
    <location>
        <begin position="609"/>
        <end position="643"/>
    </location>
</feature>
<accession>A0ABV5VSY2</accession>
<dbReference type="SUPFAM" id="SSF158472">
    <property type="entry name" value="HAMP domain-like"/>
    <property type="match status" value="1"/>
</dbReference>